<dbReference type="PANTHER" id="PTHR15237:SF0">
    <property type="entry name" value="CELL CYCLE CHECKPOINT CONTROL PROTEIN"/>
    <property type="match status" value="1"/>
</dbReference>
<feature type="region of interest" description="Disordered" evidence="3">
    <location>
        <begin position="281"/>
        <end position="446"/>
    </location>
</feature>
<dbReference type="PANTHER" id="PTHR15237">
    <property type="entry name" value="DNA REPAIR PROTEIN RAD9"/>
    <property type="match status" value="1"/>
</dbReference>
<accession>A0ABR4PR09</accession>
<evidence type="ECO:0000313" key="4">
    <source>
        <dbReference type="EMBL" id="KAL3425603.1"/>
    </source>
</evidence>
<dbReference type="Pfam" id="PF04139">
    <property type="entry name" value="Rad9"/>
    <property type="match status" value="1"/>
</dbReference>
<organism evidence="4 5">
    <name type="scientific">Phlyctema vagabunda</name>
    <dbReference type="NCBI Taxonomy" id="108571"/>
    <lineage>
        <taxon>Eukaryota</taxon>
        <taxon>Fungi</taxon>
        <taxon>Dikarya</taxon>
        <taxon>Ascomycota</taxon>
        <taxon>Pezizomycotina</taxon>
        <taxon>Leotiomycetes</taxon>
        <taxon>Helotiales</taxon>
        <taxon>Dermateaceae</taxon>
        <taxon>Phlyctema</taxon>
    </lineage>
</organism>
<comment type="function">
    <text evidence="2">Acts in DNA repair and mutagenesis. Involved in promoting resistance to ionizing radiation and UV light, as well as regulating cell cycle progression after irradiation.</text>
</comment>
<comment type="similarity">
    <text evidence="1 2">Belongs to the rad9 family.</text>
</comment>
<evidence type="ECO:0000256" key="3">
    <source>
        <dbReference type="SAM" id="MobiDB-lite"/>
    </source>
</evidence>
<evidence type="ECO:0000256" key="1">
    <source>
        <dbReference type="ARBA" id="ARBA00008494"/>
    </source>
</evidence>
<sequence>MAILNFTLNPESLGKLHDALVCLGKFSESVSIEAFPEKLVLYALNSSKSGYASFHLSSSQFFTKYQYTPLLSKSKERFNCKIYNKALLSIFRGRSFDPEKETAVEKCDVSIEDGDGRTRSRFITKITCRHGVLKTYRLTFESVPSAHARFDKEIAHNRWSMSSKTLREFVEHFGPGTEQLDICTEDGRVSFTSFAEQVIANKEILKQPLHTTIAVDTQEFADFAVEDKLHIVVSVKDFKSIINHAGISDTVVKVAYSRPTNPLQVKYSDEGVTSEFILMTIGEPRGNSATPGPNESRASRRPASRQPLDPRQSSRRSLERVEMPPPNSAAPSFSRKASKPSPPPPQPSIQSNALFFPEADDDRRWDPVDYDEDEDGEMLLWDAGAENDTKSSRRLNGSESQNQGVNSNSNDSKASDSEAVPVQDVPPTQRLAPTQRLSEIRGVFDD</sequence>
<comment type="caution">
    <text evidence="4">The sequence shown here is derived from an EMBL/GenBank/DDBJ whole genome shotgun (WGS) entry which is preliminary data.</text>
</comment>
<dbReference type="SUPFAM" id="SSF55979">
    <property type="entry name" value="DNA clamp"/>
    <property type="match status" value="1"/>
</dbReference>
<proteinExistence type="inferred from homology"/>
<feature type="compositionally biased region" description="Acidic residues" evidence="3">
    <location>
        <begin position="368"/>
        <end position="377"/>
    </location>
</feature>
<dbReference type="InterPro" id="IPR046938">
    <property type="entry name" value="DNA_clamp_sf"/>
</dbReference>
<feature type="compositionally biased region" description="Polar residues" evidence="3">
    <location>
        <begin position="394"/>
        <end position="405"/>
    </location>
</feature>
<keyword evidence="2" id="KW-0227">DNA damage</keyword>
<dbReference type="PIRSF" id="PIRSF009303">
    <property type="entry name" value="Cell_cycle_RAD9"/>
    <property type="match status" value="1"/>
</dbReference>
<gene>
    <name evidence="4" type="ORF">PVAG01_02394</name>
</gene>
<evidence type="ECO:0000313" key="5">
    <source>
        <dbReference type="Proteomes" id="UP001629113"/>
    </source>
</evidence>
<keyword evidence="5" id="KW-1185">Reference proteome</keyword>
<reference evidence="4 5" key="1">
    <citation type="submission" date="2024-06" db="EMBL/GenBank/DDBJ databases">
        <title>Complete genome of Phlyctema vagabunda strain 19-DSS-EL-015.</title>
        <authorList>
            <person name="Fiorenzani C."/>
        </authorList>
    </citation>
    <scope>NUCLEOTIDE SEQUENCE [LARGE SCALE GENOMIC DNA]</scope>
    <source>
        <strain evidence="4 5">19-DSS-EL-015</strain>
    </source>
</reference>
<dbReference type="InterPro" id="IPR007268">
    <property type="entry name" value="Rad9/Ddc1"/>
</dbReference>
<dbReference type="EMBL" id="JBFCZG010000002">
    <property type="protein sequence ID" value="KAL3425603.1"/>
    <property type="molecule type" value="Genomic_DNA"/>
</dbReference>
<name>A0ABR4PR09_9HELO</name>
<dbReference type="Gene3D" id="3.70.10.10">
    <property type="match status" value="1"/>
</dbReference>
<dbReference type="InterPro" id="IPR026584">
    <property type="entry name" value="Rad9"/>
</dbReference>
<evidence type="ECO:0000256" key="2">
    <source>
        <dbReference type="PIRNR" id="PIRNR009303"/>
    </source>
</evidence>
<protein>
    <recommendedName>
        <fullName evidence="2">DNA repair protein rad9</fullName>
    </recommendedName>
</protein>
<dbReference type="Proteomes" id="UP001629113">
    <property type="component" value="Unassembled WGS sequence"/>
</dbReference>